<gene>
    <name evidence="2" type="ORF">BDK89_4096</name>
</gene>
<accession>A0A4R7I4M4</accession>
<dbReference type="Proteomes" id="UP000294558">
    <property type="component" value="Unassembled WGS sequence"/>
</dbReference>
<dbReference type="InterPro" id="IPR010985">
    <property type="entry name" value="Ribbon_hlx_hlx"/>
</dbReference>
<evidence type="ECO:0000313" key="3">
    <source>
        <dbReference type="Proteomes" id="UP000294558"/>
    </source>
</evidence>
<dbReference type="GO" id="GO:0006355">
    <property type="term" value="P:regulation of DNA-templated transcription"/>
    <property type="evidence" value="ECO:0007669"/>
    <property type="project" value="InterPro"/>
</dbReference>
<dbReference type="SUPFAM" id="SSF47598">
    <property type="entry name" value="Ribbon-helix-helix"/>
    <property type="match status" value="1"/>
</dbReference>
<evidence type="ECO:0000259" key="1">
    <source>
        <dbReference type="Pfam" id="PF22513"/>
    </source>
</evidence>
<protein>
    <recommendedName>
        <fullName evidence="1">Antitoxin FitA-like ribbon-helix-helix domain-containing protein</fullName>
    </recommendedName>
</protein>
<proteinExistence type="predicted"/>
<comment type="caution">
    <text evidence="2">The sequence shown here is derived from an EMBL/GenBank/DDBJ whole genome shotgun (WGS) entry which is preliminary data.</text>
</comment>
<name>A0A4R7I4M4_9ACTN</name>
<dbReference type="EMBL" id="SOAU01000001">
    <property type="protein sequence ID" value="TDT18475.1"/>
    <property type="molecule type" value="Genomic_DNA"/>
</dbReference>
<organism evidence="2 3">
    <name type="scientific">Ilumatobacter fluminis</name>
    <dbReference type="NCBI Taxonomy" id="467091"/>
    <lineage>
        <taxon>Bacteria</taxon>
        <taxon>Bacillati</taxon>
        <taxon>Actinomycetota</taxon>
        <taxon>Acidimicrobiia</taxon>
        <taxon>Acidimicrobiales</taxon>
        <taxon>Ilumatobacteraceae</taxon>
        <taxon>Ilumatobacter</taxon>
    </lineage>
</organism>
<reference evidence="2 3" key="1">
    <citation type="submission" date="2019-03" db="EMBL/GenBank/DDBJ databases">
        <title>Sequencing the genomes of 1000 actinobacteria strains.</title>
        <authorList>
            <person name="Klenk H.-P."/>
        </authorList>
    </citation>
    <scope>NUCLEOTIDE SEQUENCE [LARGE SCALE GENOMIC DNA]</scope>
    <source>
        <strain evidence="2 3">DSM 18936</strain>
    </source>
</reference>
<evidence type="ECO:0000313" key="2">
    <source>
        <dbReference type="EMBL" id="TDT18475.1"/>
    </source>
</evidence>
<dbReference type="AlphaFoldDB" id="A0A4R7I4M4"/>
<feature type="domain" description="Antitoxin FitA-like ribbon-helix-helix" evidence="1">
    <location>
        <begin position="9"/>
        <end position="45"/>
    </location>
</feature>
<sequence>MSQYSEGMPSVTVRDLPSDVRDELAARAARAGKSLQEYLYDELTALAGRPSVSDLMIDVGRRKRINGRHVDRDAILDARDADRR</sequence>
<dbReference type="Pfam" id="PF22513">
    <property type="entry name" value="FitA-like_RHH"/>
    <property type="match status" value="1"/>
</dbReference>
<dbReference type="InterPro" id="IPR053853">
    <property type="entry name" value="FitA-like_RHH"/>
</dbReference>
<keyword evidence="3" id="KW-1185">Reference proteome</keyword>